<evidence type="ECO:0000313" key="3">
    <source>
        <dbReference type="Proteomes" id="UP000284657"/>
    </source>
</evidence>
<evidence type="ECO:0000256" key="1">
    <source>
        <dbReference type="SAM" id="Phobius"/>
    </source>
</evidence>
<sequence length="164" mass="18452">MLTVATIALFGMAQFASVVYRLRQRTATILTRMHDATGFVGDGDNLLSTARTLCEHVNKFEKQNRCDCLTLCAYLDAVVPLLYGNFLLVMVHLPNAKYHAELVGVTPENIGNKVTSIFIYFVVEFVLLGLLALLIYRNLGIRSVYQLAFVLETQWKQIQAKMFG</sequence>
<dbReference type="AlphaFoldDB" id="A0A3R7HNV1"/>
<evidence type="ECO:0000313" key="2">
    <source>
        <dbReference type="EMBL" id="RLN68686.1"/>
    </source>
</evidence>
<keyword evidence="1" id="KW-0472">Membrane</keyword>
<keyword evidence="1" id="KW-1133">Transmembrane helix</keyword>
<organism evidence="2 3">
    <name type="scientific">Phytophthora kernoviae</name>
    <dbReference type="NCBI Taxonomy" id="325452"/>
    <lineage>
        <taxon>Eukaryota</taxon>
        <taxon>Sar</taxon>
        <taxon>Stramenopiles</taxon>
        <taxon>Oomycota</taxon>
        <taxon>Peronosporomycetes</taxon>
        <taxon>Peronosporales</taxon>
        <taxon>Peronosporaceae</taxon>
        <taxon>Phytophthora</taxon>
    </lineage>
</organism>
<keyword evidence="1" id="KW-0812">Transmembrane</keyword>
<reference evidence="2 3" key="1">
    <citation type="submission" date="2018-07" db="EMBL/GenBank/DDBJ databases">
        <title>Genome sequencing of oomycete isolates from Chile give support for New Zealand origin for Phytophthora kernoviae and make available the first Nothophytophthora sp. genome.</title>
        <authorList>
            <person name="Studholme D.J."/>
            <person name="Sanfuentes E."/>
            <person name="Panda P."/>
            <person name="Hill R."/>
            <person name="Sambles C."/>
            <person name="Grant M."/>
            <person name="Williams N.M."/>
            <person name="Mcdougal R.L."/>
        </authorList>
    </citation>
    <scope>NUCLEOTIDE SEQUENCE [LARGE SCALE GENOMIC DNA]</scope>
    <source>
        <strain evidence="2">Chile7</strain>
    </source>
</reference>
<dbReference type="Proteomes" id="UP000284657">
    <property type="component" value="Unassembled WGS sequence"/>
</dbReference>
<gene>
    <name evidence="2" type="ORF">BBJ29_005605</name>
</gene>
<proteinExistence type="predicted"/>
<accession>A0A3R7HNV1</accession>
<name>A0A3R7HNV1_9STRA</name>
<dbReference type="EMBL" id="MBAD02000389">
    <property type="protein sequence ID" value="RLN68686.1"/>
    <property type="molecule type" value="Genomic_DNA"/>
</dbReference>
<protein>
    <submittedName>
        <fullName evidence="2">Uncharacterized protein</fullName>
    </submittedName>
</protein>
<feature type="transmembrane region" description="Helical" evidence="1">
    <location>
        <begin position="117"/>
        <end position="136"/>
    </location>
</feature>
<comment type="caution">
    <text evidence="2">The sequence shown here is derived from an EMBL/GenBank/DDBJ whole genome shotgun (WGS) entry which is preliminary data.</text>
</comment>